<gene>
    <name evidence="3" type="ORF">YBN1229_v1_0528</name>
</gene>
<dbReference type="RefSeq" id="WP_046476360.1">
    <property type="nucleotide sequence ID" value="NZ_LN829118.1"/>
</dbReference>
<comment type="similarity">
    <text evidence="1">Belongs to the universal stress protein A family.</text>
</comment>
<sequence length="285" mass="31086">MAKIVAFVDASIYAQSVCDHAVWLAERMSASVDVIHVLGRREVSSHNGDLTGALDPDARDLLLAELSSLDEQRAKLAQKKGRLILEQAKRRLEADGLSDVSTKLRIGDLVETVQEFEESADLVVIGKRGEAADFAKLHLGSNLERVVRTSHRPVLVASREFRPIQRILIAFDGGPSVSKAIDYLARARSQFQGLEMHLLFAGLPTDEGAKRLDQAATLLGNSGYSVEASIEPGQPETTIAASVQNRQIDLLVMGAYGHSRIRSFIIGSTTTEMIRSCAIPVVLFR</sequence>
<evidence type="ECO:0000313" key="4">
    <source>
        <dbReference type="Proteomes" id="UP000033187"/>
    </source>
</evidence>
<dbReference type="KEGG" id="fiy:BN1229_v1_0528"/>
<dbReference type="Gene3D" id="3.40.50.12370">
    <property type="match status" value="1"/>
</dbReference>
<dbReference type="InterPro" id="IPR006016">
    <property type="entry name" value="UspA"/>
</dbReference>
<dbReference type="Pfam" id="PF00582">
    <property type="entry name" value="Usp"/>
    <property type="match status" value="2"/>
</dbReference>
<feature type="domain" description="UspA" evidence="2">
    <location>
        <begin position="3"/>
        <end position="156"/>
    </location>
</feature>
<dbReference type="PANTHER" id="PTHR46268:SF6">
    <property type="entry name" value="UNIVERSAL STRESS PROTEIN UP12"/>
    <property type="match status" value="1"/>
</dbReference>
<evidence type="ECO:0000259" key="2">
    <source>
        <dbReference type="Pfam" id="PF00582"/>
    </source>
</evidence>
<dbReference type="CDD" id="cd00293">
    <property type="entry name" value="USP-like"/>
    <property type="match status" value="2"/>
</dbReference>
<name>A0A0D6JAN8_9HYPH</name>
<evidence type="ECO:0000256" key="1">
    <source>
        <dbReference type="ARBA" id="ARBA00008791"/>
    </source>
</evidence>
<protein>
    <submittedName>
        <fullName evidence="3">UspA domain-containing protein</fullName>
    </submittedName>
</protein>
<accession>A0A0D6JAN8</accession>
<keyword evidence="4" id="KW-1185">Reference proteome</keyword>
<dbReference type="PRINTS" id="PR01438">
    <property type="entry name" value="UNVRSLSTRESS"/>
</dbReference>
<dbReference type="PANTHER" id="PTHR46268">
    <property type="entry name" value="STRESS RESPONSE PROTEIN NHAX"/>
    <property type="match status" value="1"/>
</dbReference>
<dbReference type="AlphaFoldDB" id="A0A0D6JAN8"/>
<proteinExistence type="inferred from homology"/>
<dbReference type="EMBL" id="LN829119">
    <property type="protein sequence ID" value="CPR15838.1"/>
    <property type="molecule type" value="Genomic_DNA"/>
</dbReference>
<organism evidence="3 4">
    <name type="scientific">Candidatus Filomicrobium marinum</name>
    <dbReference type="NCBI Taxonomy" id="1608628"/>
    <lineage>
        <taxon>Bacteria</taxon>
        <taxon>Pseudomonadati</taxon>
        <taxon>Pseudomonadota</taxon>
        <taxon>Alphaproteobacteria</taxon>
        <taxon>Hyphomicrobiales</taxon>
        <taxon>Hyphomicrobiaceae</taxon>
        <taxon>Filomicrobium</taxon>
    </lineage>
</organism>
<dbReference type="KEGG" id="fil:BN1229_v1_0525"/>
<feature type="domain" description="UspA" evidence="2">
    <location>
        <begin position="209"/>
        <end position="285"/>
    </location>
</feature>
<reference evidence="4" key="1">
    <citation type="submission" date="2015-02" db="EMBL/GenBank/DDBJ databases">
        <authorList>
            <person name="Chooi Y.-H."/>
        </authorList>
    </citation>
    <scope>NUCLEOTIDE SEQUENCE [LARGE SCALE GENOMIC DNA]</scope>
    <source>
        <strain evidence="4">strain Y</strain>
    </source>
</reference>
<dbReference type="SUPFAM" id="SSF52402">
    <property type="entry name" value="Adenine nucleotide alpha hydrolases-like"/>
    <property type="match status" value="2"/>
</dbReference>
<dbReference type="Proteomes" id="UP000033187">
    <property type="component" value="Chromosome 1"/>
</dbReference>
<dbReference type="InterPro" id="IPR006015">
    <property type="entry name" value="Universal_stress_UspA"/>
</dbReference>
<dbReference type="OrthoDB" id="9804721at2"/>
<evidence type="ECO:0000313" key="3">
    <source>
        <dbReference type="EMBL" id="CPR15838.1"/>
    </source>
</evidence>